<keyword evidence="1" id="KW-0472">Membrane</keyword>
<keyword evidence="1" id="KW-1133">Transmembrane helix</keyword>
<gene>
    <name evidence="2" type="ORF">Q9312_00310</name>
</gene>
<accession>A0AA51RTV1</accession>
<keyword evidence="3" id="KW-1185">Reference proteome</keyword>
<proteinExistence type="predicted"/>
<dbReference type="AlphaFoldDB" id="A0AA51RTV1"/>
<dbReference type="Proteomes" id="UP001239782">
    <property type="component" value="Chromosome"/>
</dbReference>
<evidence type="ECO:0000256" key="1">
    <source>
        <dbReference type="SAM" id="Phobius"/>
    </source>
</evidence>
<protein>
    <submittedName>
        <fullName evidence="2">Uncharacterized protein</fullName>
    </submittedName>
</protein>
<evidence type="ECO:0000313" key="2">
    <source>
        <dbReference type="EMBL" id="WMS87388.1"/>
    </source>
</evidence>
<name>A0AA51RTV1_9GAMM</name>
<evidence type="ECO:0000313" key="3">
    <source>
        <dbReference type="Proteomes" id="UP001239782"/>
    </source>
</evidence>
<dbReference type="EMBL" id="CP133548">
    <property type="protein sequence ID" value="WMS87388.1"/>
    <property type="molecule type" value="Genomic_DNA"/>
</dbReference>
<organism evidence="2 3">
    <name type="scientific">Pleionea litopenaei</name>
    <dbReference type="NCBI Taxonomy" id="3070815"/>
    <lineage>
        <taxon>Bacteria</taxon>
        <taxon>Pseudomonadati</taxon>
        <taxon>Pseudomonadota</taxon>
        <taxon>Gammaproteobacteria</taxon>
        <taxon>Oceanospirillales</taxon>
        <taxon>Pleioneaceae</taxon>
        <taxon>Pleionea</taxon>
    </lineage>
</organism>
<keyword evidence="1" id="KW-0812">Transmembrane</keyword>
<feature type="transmembrane region" description="Helical" evidence="1">
    <location>
        <begin position="6"/>
        <end position="27"/>
    </location>
</feature>
<sequence>MSKRSNVILVLAISNVVTLLLLFLLYASMKIGKATLDEELHHHYLTVEKYNDFILREILGYRNKSYW</sequence>
<reference evidence="2 3" key="1">
    <citation type="submission" date="2023-08" db="EMBL/GenBank/DDBJ databases">
        <title>Pleionea litopenaei sp. nov., isolated from stomach of juvenile Litopenaeus vannamei.</title>
        <authorList>
            <person name="Rho A.M."/>
            <person name="Hwang C.Y."/>
        </authorList>
    </citation>
    <scope>NUCLEOTIDE SEQUENCE [LARGE SCALE GENOMIC DNA]</scope>
    <source>
        <strain evidence="2 3">HL-JVS1</strain>
    </source>
</reference>
<dbReference type="KEGG" id="plei:Q9312_00310"/>
<dbReference type="RefSeq" id="WP_309202529.1">
    <property type="nucleotide sequence ID" value="NZ_CP133548.1"/>
</dbReference>